<evidence type="ECO:0000313" key="2">
    <source>
        <dbReference type="EMBL" id="PXV64635.1"/>
    </source>
</evidence>
<dbReference type="SUPFAM" id="SSF51230">
    <property type="entry name" value="Single hybrid motif"/>
    <property type="match status" value="1"/>
</dbReference>
<dbReference type="CDD" id="cd06849">
    <property type="entry name" value="lipoyl_domain"/>
    <property type="match status" value="1"/>
</dbReference>
<dbReference type="EMBL" id="QICN01000012">
    <property type="protein sequence ID" value="PXV64635.1"/>
    <property type="molecule type" value="Genomic_DNA"/>
</dbReference>
<dbReference type="Proteomes" id="UP000248330">
    <property type="component" value="Unassembled WGS sequence"/>
</dbReference>
<comment type="caution">
    <text evidence="2">The sequence shown here is derived from an EMBL/GenBank/DDBJ whole genome shotgun (WGS) entry which is preliminary data.</text>
</comment>
<evidence type="ECO:0000313" key="3">
    <source>
        <dbReference type="Proteomes" id="UP000248330"/>
    </source>
</evidence>
<organism evidence="2 3">
    <name type="scientific">Sinimarinibacterium flocculans</name>
    <dbReference type="NCBI Taxonomy" id="985250"/>
    <lineage>
        <taxon>Bacteria</taxon>
        <taxon>Pseudomonadati</taxon>
        <taxon>Pseudomonadota</taxon>
        <taxon>Gammaproteobacteria</taxon>
        <taxon>Nevskiales</taxon>
        <taxon>Nevskiaceae</taxon>
        <taxon>Sinimarinibacterium</taxon>
    </lineage>
</organism>
<dbReference type="OrthoDB" id="5738366at2"/>
<gene>
    <name evidence="2" type="ORF">C8D93_11285</name>
</gene>
<evidence type="ECO:0000259" key="1">
    <source>
        <dbReference type="Pfam" id="PF00364"/>
    </source>
</evidence>
<dbReference type="InterPro" id="IPR011053">
    <property type="entry name" value="Single_hybrid_motif"/>
</dbReference>
<name>A0A318E1D5_9GAMM</name>
<proteinExistence type="predicted"/>
<reference evidence="2 3" key="1">
    <citation type="submission" date="2018-04" db="EMBL/GenBank/DDBJ databases">
        <title>Genomic Encyclopedia of Type Strains, Phase IV (KMG-IV): sequencing the most valuable type-strain genomes for metagenomic binning, comparative biology and taxonomic classification.</title>
        <authorList>
            <person name="Goeker M."/>
        </authorList>
    </citation>
    <scope>NUCLEOTIDE SEQUENCE [LARGE SCALE GENOMIC DNA]</scope>
    <source>
        <strain evidence="2 3">DSM 104150</strain>
    </source>
</reference>
<protein>
    <submittedName>
        <fullName evidence="2">Biotin-dependent enzyme</fullName>
    </submittedName>
</protein>
<keyword evidence="3" id="KW-1185">Reference proteome</keyword>
<dbReference type="AlphaFoldDB" id="A0A318E1D5"/>
<dbReference type="RefSeq" id="WP_110266634.1">
    <property type="nucleotide sequence ID" value="NZ_CAKZQT010000005.1"/>
</dbReference>
<dbReference type="Gene3D" id="2.40.50.100">
    <property type="match status" value="1"/>
</dbReference>
<dbReference type="InterPro" id="IPR000089">
    <property type="entry name" value="Biotin_lipoyl"/>
</dbReference>
<sequence>MSEVRIPMEAFGDDGDAVISTWLVHDGETVQQGVVIAELMESKAIVELIAPASGVLRIEVAAEQPVTRGMRVARIEPS</sequence>
<dbReference type="Pfam" id="PF00364">
    <property type="entry name" value="Biotin_lipoyl"/>
    <property type="match status" value="1"/>
</dbReference>
<feature type="domain" description="Lipoyl-binding" evidence="1">
    <location>
        <begin position="3"/>
        <end position="75"/>
    </location>
</feature>
<accession>A0A318E1D5</accession>